<dbReference type="PANTHER" id="PTHR30154">
    <property type="entry name" value="LEUCINE-RESPONSIVE REGULATORY PROTEIN"/>
    <property type="match status" value="1"/>
</dbReference>
<dbReference type="InterPro" id="IPR019885">
    <property type="entry name" value="Tscrpt_reg_HTH_AsnC-type_CS"/>
</dbReference>
<dbReference type="PROSITE" id="PS50956">
    <property type="entry name" value="HTH_ASNC_2"/>
    <property type="match status" value="1"/>
</dbReference>
<accession>A0ABV7YXQ0</accession>
<dbReference type="PANTHER" id="PTHR30154:SF34">
    <property type="entry name" value="TRANSCRIPTIONAL REGULATOR AZLB"/>
    <property type="match status" value="1"/>
</dbReference>
<dbReference type="Pfam" id="PF13412">
    <property type="entry name" value="HTH_24"/>
    <property type="match status" value="1"/>
</dbReference>
<comment type="caution">
    <text evidence="5">The sequence shown here is derived from an EMBL/GenBank/DDBJ whole genome shotgun (WGS) entry which is preliminary data.</text>
</comment>
<sequence>MNNIDPVDLKILKLLKKDGLMTNKEIAAELNLTTTPVHERIKRLRRDGYIEKYTIELNHKKLNKNLIVFCNVSLKEHAQAFLTKFEEDIQLVPEVVECFCVSGGSDFLLKVIVSDMEEYKHFILNKLAAISNIGSAQSHFVITEAKCSSIIGE</sequence>
<evidence type="ECO:0000259" key="4">
    <source>
        <dbReference type="PROSITE" id="PS50956"/>
    </source>
</evidence>
<dbReference type="Proteomes" id="UP001595616">
    <property type="component" value="Unassembled WGS sequence"/>
</dbReference>
<dbReference type="InterPro" id="IPR036388">
    <property type="entry name" value="WH-like_DNA-bd_sf"/>
</dbReference>
<keyword evidence="6" id="KW-1185">Reference proteome</keyword>
<dbReference type="EMBL" id="JBHRYQ010000001">
    <property type="protein sequence ID" value="MFC3810718.1"/>
    <property type="molecule type" value="Genomic_DNA"/>
</dbReference>
<dbReference type="InterPro" id="IPR000485">
    <property type="entry name" value="AsnC-type_HTH_dom"/>
</dbReference>
<evidence type="ECO:0000313" key="6">
    <source>
        <dbReference type="Proteomes" id="UP001595616"/>
    </source>
</evidence>
<evidence type="ECO:0000256" key="2">
    <source>
        <dbReference type="ARBA" id="ARBA00023125"/>
    </source>
</evidence>
<dbReference type="Pfam" id="PF01037">
    <property type="entry name" value="AsnC_trans_reg"/>
    <property type="match status" value="1"/>
</dbReference>
<evidence type="ECO:0000256" key="1">
    <source>
        <dbReference type="ARBA" id="ARBA00023015"/>
    </source>
</evidence>
<dbReference type="Gene3D" id="3.30.70.920">
    <property type="match status" value="1"/>
</dbReference>
<dbReference type="Gene3D" id="1.10.10.10">
    <property type="entry name" value="Winged helix-like DNA-binding domain superfamily/Winged helix DNA-binding domain"/>
    <property type="match status" value="1"/>
</dbReference>
<organism evidence="5 6">
    <name type="scientific">Lacihabitans lacunae</name>
    <dbReference type="NCBI Taxonomy" id="1028214"/>
    <lineage>
        <taxon>Bacteria</taxon>
        <taxon>Pseudomonadati</taxon>
        <taxon>Bacteroidota</taxon>
        <taxon>Cytophagia</taxon>
        <taxon>Cytophagales</taxon>
        <taxon>Leadbetterellaceae</taxon>
        <taxon>Lacihabitans</taxon>
    </lineage>
</organism>
<name>A0ABV7YXQ0_9BACT</name>
<gene>
    <name evidence="5" type="ORF">ACFOOI_08635</name>
</gene>
<dbReference type="SMART" id="SM00344">
    <property type="entry name" value="HTH_ASNC"/>
    <property type="match status" value="1"/>
</dbReference>
<dbReference type="SUPFAM" id="SSF46785">
    <property type="entry name" value="Winged helix' DNA-binding domain"/>
    <property type="match status" value="1"/>
</dbReference>
<feature type="domain" description="HTH asnC-type" evidence="4">
    <location>
        <begin position="4"/>
        <end position="65"/>
    </location>
</feature>
<keyword evidence="1" id="KW-0805">Transcription regulation</keyword>
<evidence type="ECO:0000256" key="3">
    <source>
        <dbReference type="ARBA" id="ARBA00023163"/>
    </source>
</evidence>
<dbReference type="CDD" id="cd00090">
    <property type="entry name" value="HTH_ARSR"/>
    <property type="match status" value="1"/>
</dbReference>
<dbReference type="SUPFAM" id="SSF54909">
    <property type="entry name" value="Dimeric alpha+beta barrel"/>
    <property type="match status" value="1"/>
</dbReference>
<keyword evidence="3" id="KW-0804">Transcription</keyword>
<dbReference type="RefSeq" id="WP_379837077.1">
    <property type="nucleotide sequence ID" value="NZ_JBHRYQ010000001.1"/>
</dbReference>
<protein>
    <submittedName>
        <fullName evidence="5">Lrp/AsnC family transcriptional regulator</fullName>
    </submittedName>
</protein>
<dbReference type="InterPro" id="IPR019888">
    <property type="entry name" value="Tscrpt_reg_AsnC-like"/>
</dbReference>
<keyword evidence="2" id="KW-0238">DNA-binding</keyword>
<evidence type="ECO:0000313" key="5">
    <source>
        <dbReference type="EMBL" id="MFC3810718.1"/>
    </source>
</evidence>
<dbReference type="PROSITE" id="PS00519">
    <property type="entry name" value="HTH_ASNC_1"/>
    <property type="match status" value="1"/>
</dbReference>
<dbReference type="InterPro" id="IPR011008">
    <property type="entry name" value="Dimeric_a/b-barrel"/>
</dbReference>
<proteinExistence type="predicted"/>
<dbReference type="PRINTS" id="PR00033">
    <property type="entry name" value="HTHASNC"/>
</dbReference>
<dbReference type="InterPro" id="IPR011991">
    <property type="entry name" value="ArsR-like_HTH"/>
</dbReference>
<dbReference type="InterPro" id="IPR019887">
    <property type="entry name" value="Tscrpt_reg_AsnC/Lrp_C"/>
</dbReference>
<dbReference type="InterPro" id="IPR036390">
    <property type="entry name" value="WH_DNA-bd_sf"/>
</dbReference>
<reference evidence="6" key="1">
    <citation type="journal article" date="2019" name="Int. J. Syst. Evol. Microbiol.">
        <title>The Global Catalogue of Microorganisms (GCM) 10K type strain sequencing project: providing services to taxonomists for standard genome sequencing and annotation.</title>
        <authorList>
            <consortium name="The Broad Institute Genomics Platform"/>
            <consortium name="The Broad Institute Genome Sequencing Center for Infectious Disease"/>
            <person name="Wu L."/>
            <person name="Ma J."/>
        </authorList>
    </citation>
    <scope>NUCLEOTIDE SEQUENCE [LARGE SCALE GENOMIC DNA]</scope>
    <source>
        <strain evidence="6">CECT 7956</strain>
    </source>
</reference>